<dbReference type="CDD" id="cd00268">
    <property type="entry name" value="DEADc"/>
    <property type="match status" value="1"/>
</dbReference>
<dbReference type="PANTHER" id="PTHR47959">
    <property type="entry name" value="ATP-DEPENDENT RNA HELICASE RHLE-RELATED"/>
    <property type="match status" value="1"/>
</dbReference>
<evidence type="ECO:0000256" key="1">
    <source>
        <dbReference type="ARBA" id="ARBA00022741"/>
    </source>
</evidence>
<name>U4KS21_ALTPJ</name>
<dbReference type="RefSeq" id="WP_030003534.1">
    <property type="nucleotide sequence ID" value="NC_022538.1"/>
</dbReference>
<dbReference type="GO" id="GO:0016787">
    <property type="term" value="F:hydrolase activity"/>
    <property type="evidence" value="ECO:0007669"/>
    <property type="project" value="UniProtKB-KW"/>
</dbReference>
<dbReference type="CDD" id="cd18787">
    <property type="entry name" value="SF2_C_DEAD"/>
    <property type="match status" value="1"/>
</dbReference>
<accession>U4KS21</accession>
<dbReference type="PANTHER" id="PTHR47959:SF1">
    <property type="entry name" value="ATP-DEPENDENT RNA HELICASE DBPA"/>
    <property type="match status" value="1"/>
</dbReference>
<feature type="domain" description="Helicase ATP-binding" evidence="6">
    <location>
        <begin position="24"/>
        <end position="192"/>
    </location>
</feature>
<dbReference type="GO" id="GO:0003676">
    <property type="term" value="F:nucleic acid binding"/>
    <property type="evidence" value="ECO:0007669"/>
    <property type="project" value="InterPro"/>
</dbReference>
<dbReference type="GO" id="GO:0005524">
    <property type="term" value="F:ATP binding"/>
    <property type="evidence" value="ECO:0007669"/>
    <property type="project" value="UniProtKB-KW"/>
</dbReference>
<dbReference type="EMBL" id="FO681347">
    <property type="protein sequence ID" value="CCV64646.1"/>
    <property type="molecule type" value="Genomic_DNA"/>
</dbReference>
<keyword evidence="3 8" id="KW-0347">Helicase</keyword>
<dbReference type="PROSITE" id="PS51192">
    <property type="entry name" value="HELICASE_ATP_BIND_1"/>
    <property type="match status" value="1"/>
</dbReference>
<evidence type="ECO:0000256" key="3">
    <source>
        <dbReference type="ARBA" id="ARBA00022806"/>
    </source>
</evidence>
<proteinExistence type="inferred from homology"/>
<gene>
    <name evidence="8" type="ORF">BN85410690</name>
</gene>
<keyword evidence="9" id="KW-1185">Reference proteome</keyword>
<organism evidence="8 9">
    <name type="scientific">Alteracholeplasma palmae (strain ATCC 49389 / J233)</name>
    <name type="common">Acholeplasma palmae</name>
    <dbReference type="NCBI Taxonomy" id="1318466"/>
    <lineage>
        <taxon>Bacteria</taxon>
        <taxon>Bacillati</taxon>
        <taxon>Mycoplasmatota</taxon>
        <taxon>Mollicutes</taxon>
        <taxon>Acholeplasmatales</taxon>
        <taxon>Acholeplasmataceae</taxon>
        <taxon>Acholeplasma</taxon>
    </lineage>
</organism>
<dbReference type="SUPFAM" id="SSF52540">
    <property type="entry name" value="P-loop containing nucleoside triphosphate hydrolases"/>
    <property type="match status" value="1"/>
</dbReference>
<dbReference type="OrthoDB" id="9805696at2"/>
<dbReference type="Proteomes" id="UP000032740">
    <property type="component" value="Chromosome"/>
</dbReference>
<dbReference type="SMART" id="SM00490">
    <property type="entry name" value="HELICc"/>
    <property type="match status" value="1"/>
</dbReference>
<dbReference type="InterPro" id="IPR044742">
    <property type="entry name" value="DEAD/DEAH_RhlB"/>
</dbReference>
<evidence type="ECO:0000256" key="5">
    <source>
        <dbReference type="ARBA" id="ARBA00038437"/>
    </source>
</evidence>
<dbReference type="GO" id="GO:0005829">
    <property type="term" value="C:cytosol"/>
    <property type="evidence" value="ECO:0007669"/>
    <property type="project" value="TreeGrafter"/>
</dbReference>
<dbReference type="InterPro" id="IPR011545">
    <property type="entry name" value="DEAD/DEAH_box_helicase_dom"/>
</dbReference>
<keyword evidence="1" id="KW-0547">Nucleotide-binding</keyword>
<reference evidence="8 9" key="1">
    <citation type="journal article" date="2013" name="J. Mol. Microbiol. Biotechnol.">
        <title>Analysis of the Complete Genomes of Acholeplasma brassicae , A. palmae and A. laidlawii and Their Comparison to the Obligate Parasites from ' Candidatus Phytoplasma'.</title>
        <authorList>
            <person name="Kube M."/>
            <person name="Siewert C."/>
            <person name="Migdoll A.M."/>
            <person name="Duduk B."/>
            <person name="Holz S."/>
            <person name="Rabus R."/>
            <person name="Seemuller E."/>
            <person name="Mitrovic J."/>
            <person name="Muller I."/>
            <person name="Buttner C."/>
            <person name="Reinhardt R."/>
        </authorList>
    </citation>
    <scope>NUCLEOTIDE SEQUENCE [LARGE SCALE GENOMIC DNA]</scope>
    <source>
        <strain evidence="8 9">J233</strain>
    </source>
</reference>
<keyword evidence="4" id="KW-0067">ATP-binding</keyword>
<dbReference type="AlphaFoldDB" id="U4KS21"/>
<protein>
    <submittedName>
        <fullName evidence="8">ATP-dependent RNA helicase, DEAD box containing</fullName>
    </submittedName>
</protein>
<evidence type="ECO:0000259" key="7">
    <source>
        <dbReference type="PROSITE" id="PS51194"/>
    </source>
</evidence>
<dbReference type="PROSITE" id="PS51194">
    <property type="entry name" value="HELICASE_CTER"/>
    <property type="match status" value="1"/>
</dbReference>
<dbReference type="SMART" id="SM00487">
    <property type="entry name" value="DEXDc"/>
    <property type="match status" value="1"/>
</dbReference>
<dbReference type="STRING" id="1318466.BN85410690"/>
<sequence length="410" mass="47474">MDYIKEKLELLKFDELSPIQKEVFKNFKEQKNIVGLAPTGTGKTHAYLLPILSQINKDLNEVQAIILVPTNELVIQVNKMLKEIDEDIISKAYYGGNDKKRELDWLNNNQPQVVITTPGKLHDYVSKENKLKIHKAKYLVLDEADMMFDEDFLVKIDAVIENLNPKILLFSATITETMEPFIKKYFGSSIVIDTTNQHTLDISYYLLKTKLDNKLETLRQLTQTINPYLAFIFVSKKEDQQKIFAELQENKVNVANFSSDLNMKVRKKMIEDIHKLKYQYVVASDLAARGIDFTASHVIHYDLPYHLEFFKHRSGRTGRMGKSGDVIVLYDLKESRKIDKIKKMGITFKNASLTKGEFVIELPKVKEKDEEIITAVKAVKKSNKVKPNHKKKYRAEVKKAIKKVKRSRFQ</sequence>
<dbReference type="InterPro" id="IPR014001">
    <property type="entry name" value="Helicase_ATP-bd"/>
</dbReference>
<dbReference type="Pfam" id="PF00271">
    <property type="entry name" value="Helicase_C"/>
    <property type="match status" value="1"/>
</dbReference>
<dbReference type="HOGENOM" id="CLU_003041_1_3_14"/>
<feature type="domain" description="Helicase C-terminal" evidence="7">
    <location>
        <begin position="220"/>
        <end position="366"/>
    </location>
</feature>
<comment type="similarity">
    <text evidence="5">Belongs to the DEAD box helicase family.</text>
</comment>
<dbReference type="InterPro" id="IPR050079">
    <property type="entry name" value="DEAD_box_RNA_helicase"/>
</dbReference>
<keyword evidence="2" id="KW-0378">Hydrolase</keyword>
<dbReference type="GO" id="GO:0003724">
    <property type="term" value="F:RNA helicase activity"/>
    <property type="evidence" value="ECO:0007669"/>
    <property type="project" value="TreeGrafter"/>
</dbReference>
<evidence type="ECO:0000259" key="6">
    <source>
        <dbReference type="PROSITE" id="PS51192"/>
    </source>
</evidence>
<evidence type="ECO:0000256" key="2">
    <source>
        <dbReference type="ARBA" id="ARBA00022801"/>
    </source>
</evidence>
<dbReference type="Pfam" id="PF00270">
    <property type="entry name" value="DEAD"/>
    <property type="match status" value="1"/>
</dbReference>
<evidence type="ECO:0000256" key="4">
    <source>
        <dbReference type="ARBA" id="ARBA00022840"/>
    </source>
</evidence>
<dbReference type="InterPro" id="IPR001650">
    <property type="entry name" value="Helicase_C-like"/>
</dbReference>
<dbReference type="InterPro" id="IPR027417">
    <property type="entry name" value="P-loop_NTPase"/>
</dbReference>
<evidence type="ECO:0000313" key="8">
    <source>
        <dbReference type="EMBL" id="CCV64646.1"/>
    </source>
</evidence>
<dbReference type="KEGG" id="apal:BN85410690"/>
<dbReference type="Gene3D" id="3.40.50.300">
    <property type="entry name" value="P-loop containing nucleotide triphosphate hydrolases"/>
    <property type="match status" value="2"/>
</dbReference>
<evidence type="ECO:0000313" key="9">
    <source>
        <dbReference type="Proteomes" id="UP000032740"/>
    </source>
</evidence>